<dbReference type="Pfam" id="PF08241">
    <property type="entry name" value="Methyltransf_11"/>
    <property type="match status" value="1"/>
</dbReference>
<evidence type="ECO:0000313" key="2">
    <source>
        <dbReference type="EMBL" id="SDZ96256.1"/>
    </source>
</evidence>
<keyword evidence="2" id="KW-0808">Transferase</keyword>
<dbReference type="STRING" id="908615.SAMN05421540_102300"/>
<sequence length="242" mass="28508">MYTRLKSFVKKIIPQSFLFKNELIFKKVLIPFYIGKTCSCNICKHNWNKFIKIEDNDLLCPYCGSRSRTRRLFKLLKKQNALNGKVLHFSPSRSLYRIFKQDVNLKYYSSDFENEFLAEYKLDITQIDMPDNSFDTIICYHILEHIIEDQKAIAELKRILKPNGQCFIQTPFKSGEIFEDFRLTSPSERLEAFGQEDHVRIYSLDGLIDRLEEQGLKIKCLDFKEELIPNGLLQENIVIATK</sequence>
<name>A0A1H3XA40_9FLAO</name>
<keyword evidence="2" id="KW-0489">Methyltransferase</keyword>
<dbReference type="InterPro" id="IPR029063">
    <property type="entry name" value="SAM-dependent_MTases_sf"/>
</dbReference>
<dbReference type="AlphaFoldDB" id="A0A1H3XA40"/>
<accession>A0A1H3XA40</accession>
<dbReference type="GO" id="GO:0008757">
    <property type="term" value="F:S-adenosylmethionine-dependent methyltransferase activity"/>
    <property type="evidence" value="ECO:0007669"/>
    <property type="project" value="InterPro"/>
</dbReference>
<dbReference type="SUPFAM" id="SSF53335">
    <property type="entry name" value="S-adenosyl-L-methionine-dependent methyltransferases"/>
    <property type="match status" value="1"/>
</dbReference>
<feature type="domain" description="Methyltransferase type 11" evidence="1">
    <location>
        <begin position="119"/>
        <end position="168"/>
    </location>
</feature>
<proteinExistence type="predicted"/>
<evidence type="ECO:0000313" key="3">
    <source>
        <dbReference type="Proteomes" id="UP000198820"/>
    </source>
</evidence>
<dbReference type="GO" id="GO:0032259">
    <property type="term" value="P:methylation"/>
    <property type="evidence" value="ECO:0007669"/>
    <property type="project" value="UniProtKB-KW"/>
</dbReference>
<dbReference type="InterPro" id="IPR013216">
    <property type="entry name" value="Methyltransf_11"/>
</dbReference>
<reference evidence="2 3" key="1">
    <citation type="submission" date="2016-10" db="EMBL/GenBank/DDBJ databases">
        <authorList>
            <person name="de Groot N.N."/>
        </authorList>
    </citation>
    <scope>NUCLEOTIDE SEQUENCE [LARGE SCALE GENOMIC DNA]</scope>
    <source>
        <strain evidence="2 3">DSM 23581</strain>
    </source>
</reference>
<keyword evidence="3" id="KW-1185">Reference proteome</keyword>
<evidence type="ECO:0000259" key="1">
    <source>
        <dbReference type="Pfam" id="PF08241"/>
    </source>
</evidence>
<gene>
    <name evidence="2" type="ORF">SAMN05421540_102300</name>
</gene>
<dbReference type="EMBL" id="FNQF01000002">
    <property type="protein sequence ID" value="SDZ96256.1"/>
    <property type="molecule type" value="Genomic_DNA"/>
</dbReference>
<dbReference type="Gene3D" id="3.40.50.150">
    <property type="entry name" value="Vaccinia Virus protein VP39"/>
    <property type="match status" value="1"/>
</dbReference>
<protein>
    <submittedName>
        <fullName evidence="2">Methyltransferase domain-containing protein</fullName>
    </submittedName>
</protein>
<organism evidence="2 3">
    <name type="scientific">Psychroflexus halocasei</name>
    <dbReference type="NCBI Taxonomy" id="908615"/>
    <lineage>
        <taxon>Bacteria</taxon>
        <taxon>Pseudomonadati</taxon>
        <taxon>Bacteroidota</taxon>
        <taxon>Flavobacteriia</taxon>
        <taxon>Flavobacteriales</taxon>
        <taxon>Flavobacteriaceae</taxon>
        <taxon>Psychroflexus</taxon>
    </lineage>
</organism>
<dbReference type="Proteomes" id="UP000198820">
    <property type="component" value="Unassembled WGS sequence"/>
</dbReference>